<evidence type="ECO:0000313" key="1">
    <source>
        <dbReference type="EMBL" id="KZS98353.1"/>
    </source>
</evidence>
<accession>A0A165A1E2</accession>
<sequence length="231" mass="26101">MSLVFTAPSHARLIIPDKSFNPHSIPAFASDDDDQRPIIYLPPLLSSLPPKYPKHGLTSAHTPLHTDTHLPDIDPVSLSLHRALHHFRPLNDNYASVPYATAFNWSELELPLEDEREWYIVAFRSARRHGSDGDPLYAADKLAHEEAVQNGGLIMYWYGLPNPETGMNLATCIWQSRRHALAAISGPHHSRAMKLAHASFSTYSLERHVLRKTKGERHVRVEEYHGGEVGW</sequence>
<reference evidence="1 2" key="1">
    <citation type="journal article" date="2016" name="Mol. Biol. Evol.">
        <title>Comparative Genomics of Early-Diverging Mushroom-Forming Fungi Provides Insights into the Origins of Lignocellulose Decay Capabilities.</title>
        <authorList>
            <person name="Nagy L.G."/>
            <person name="Riley R."/>
            <person name="Tritt A."/>
            <person name="Adam C."/>
            <person name="Daum C."/>
            <person name="Floudas D."/>
            <person name="Sun H."/>
            <person name="Yadav J.S."/>
            <person name="Pangilinan J."/>
            <person name="Larsson K.H."/>
            <person name="Matsuura K."/>
            <person name="Barry K."/>
            <person name="Labutti K."/>
            <person name="Kuo R."/>
            <person name="Ohm R.A."/>
            <person name="Bhattacharya S.S."/>
            <person name="Shirouzu T."/>
            <person name="Yoshinaga Y."/>
            <person name="Martin F.M."/>
            <person name="Grigoriev I.V."/>
            <person name="Hibbett D.S."/>
        </authorList>
    </citation>
    <scope>NUCLEOTIDE SEQUENCE [LARGE SCALE GENOMIC DNA]</scope>
    <source>
        <strain evidence="1 2">HHB9708</strain>
    </source>
</reference>
<organism evidence="1 2">
    <name type="scientific">Sistotremastrum niveocremeum HHB9708</name>
    <dbReference type="NCBI Taxonomy" id="1314777"/>
    <lineage>
        <taxon>Eukaryota</taxon>
        <taxon>Fungi</taxon>
        <taxon>Dikarya</taxon>
        <taxon>Basidiomycota</taxon>
        <taxon>Agaricomycotina</taxon>
        <taxon>Agaricomycetes</taxon>
        <taxon>Sistotremastrales</taxon>
        <taxon>Sistotremastraceae</taxon>
        <taxon>Sertulicium</taxon>
        <taxon>Sertulicium niveocremeum</taxon>
    </lineage>
</organism>
<dbReference type="PANTHER" id="PTHR36986:SF1">
    <property type="entry name" value="UPF0643 PROTEIN PB2B2.08"/>
    <property type="match status" value="1"/>
</dbReference>
<gene>
    <name evidence="1" type="ORF">SISNIDRAFT_403998</name>
</gene>
<dbReference type="AlphaFoldDB" id="A0A165A1E2"/>
<proteinExistence type="predicted"/>
<keyword evidence="2" id="KW-1185">Reference proteome</keyword>
<name>A0A165A1E2_9AGAM</name>
<dbReference type="OrthoDB" id="2140489at2759"/>
<dbReference type="PANTHER" id="PTHR36986">
    <property type="entry name" value="UPF0643 PROTEIN PB2B2.08"/>
    <property type="match status" value="1"/>
</dbReference>
<dbReference type="EMBL" id="KV419395">
    <property type="protein sequence ID" value="KZS98353.1"/>
    <property type="molecule type" value="Genomic_DNA"/>
</dbReference>
<protein>
    <submittedName>
        <fullName evidence="1">Uncharacterized protein</fullName>
    </submittedName>
</protein>
<evidence type="ECO:0000313" key="2">
    <source>
        <dbReference type="Proteomes" id="UP000076722"/>
    </source>
</evidence>
<dbReference type="Proteomes" id="UP000076722">
    <property type="component" value="Unassembled WGS sequence"/>
</dbReference>